<dbReference type="RefSeq" id="WP_071868278.1">
    <property type="nucleotide sequence ID" value="NZ_BJUG01000018.1"/>
</dbReference>
<name>A0A510WG70_ENTTH</name>
<proteinExistence type="predicted"/>
<dbReference type="Proteomes" id="UP000321361">
    <property type="component" value="Unassembled WGS sequence"/>
</dbReference>
<dbReference type="EMBL" id="BJUG01000018">
    <property type="protein sequence ID" value="GEK38159.1"/>
    <property type="molecule type" value="Genomic_DNA"/>
</dbReference>
<dbReference type="OrthoDB" id="3035867at2"/>
<gene>
    <name evidence="1" type="ORF">ETH01_24460</name>
</gene>
<sequence length="62" mass="7312">MKDFVIFTGEENEKEFLAKCVEQWELTAESDIPEMIKVMRLATVFTEMRNRIDALGREESKK</sequence>
<dbReference type="AlphaFoldDB" id="A0A510WG70"/>
<evidence type="ECO:0000313" key="1">
    <source>
        <dbReference type="EMBL" id="GEK38159.1"/>
    </source>
</evidence>
<organism evidence="1 2">
    <name type="scientific">Enterococcus thailandicus</name>
    <dbReference type="NCBI Taxonomy" id="417368"/>
    <lineage>
        <taxon>Bacteria</taxon>
        <taxon>Bacillati</taxon>
        <taxon>Bacillota</taxon>
        <taxon>Bacilli</taxon>
        <taxon>Lactobacillales</taxon>
        <taxon>Enterococcaceae</taxon>
        <taxon>Enterococcus</taxon>
    </lineage>
</organism>
<accession>A0A510WG70</accession>
<evidence type="ECO:0000313" key="2">
    <source>
        <dbReference type="Proteomes" id="UP000321361"/>
    </source>
</evidence>
<comment type="caution">
    <text evidence="1">The sequence shown here is derived from an EMBL/GenBank/DDBJ whole genome shotgun (WGS) entry which is preliminary data.</text>
</comment>
<reference evidence="1 2" key="1">
    <citation type="submission" date="2019-07" db="EMBL/GenBank/DDBJ databases">
        <title>Whole genome shotgun sequence of Enterococcus thailandicus NBRC 101867.</title>
        <authorList>
            <person name="Hosoyama A."/>
            <person name="Uohara A."/>
            <person name="Ohji S."/>
            <person name="Ichikawa N."/>
        </authorList>
    </citation>
    <scope>NUCLEOTIDE SEQUENCE [LARGE SCALE GENOMIC DNA]</scope>
    <source>
        <strain evidence="1 2">NBRC 101867</strain>
    </source>
</reference>
<protein>
    <submittedName>
        <fullName evidence="1">Uncharacterized protein</fullName>
    </submittedName>
</protein>